<reference evidence="1 2" key="1">
    <citation type="submission" date="2015-06" db="EMBL/GenBank/DDBJ databases">
        <authorList>
            <person name="Wibberg Daniel"/>
        </authorList>
    </citation>
    <scope>NUCLEOTIDE SEQUENCE [LARGE SCALE GENOMIC DNA]</scope>
    <source>
        <strain evidence="1 2">T3/55T</strain>
    </source>
</reference>
<dbReference type="Gene3D" id="1.25.10.90">
    <property type="match status" value="1"/>
</dbReference>
<dbReference type="CDD" id="cd06561">
    <property type="entry name" value="AlkD_like"/>
    <property type="match status" value="1"/>
</dbReference>
<dbReference type="RefSeq" id="WP_103203387.1">
    <property type="nucleotide sequence ID" value="NZ_CVTD020000024.1"/>
</dbReference>
<proteinExistence type="predicted"/>
<dbReference type="Pfam" id="PF08713">
    <property type="entry name" value="DNA_alkylation"/>
    <property type="match status" value="1"/>
</dbReference>
<dbReference type="PANTHER" id="PTHR34070">
    <property type="entry name" value="ARMADILLO-TYPE FOLD"/>
    <property type="match status" value="1"/>
</dbReference>
<dbReference type="OrthoDB" id="9784740at2"/>
<dbReference type="AlphaFoldDB" id="A0A0H5SJL9"/>
<accession>A0A0H5SJL9</accession>
<dbReference type="PANTHER" id="PTHR34070:SF1">
    <property type="entry name" value="DNA ALKYLATION REPAIR PROTEIN"/>
    <property type="match status" value="1"/>
</dbReference>
<dbReference type="EMBL" id="CVTD020000024">
    <property type="protein sequence ID" value="CRZ35290.1"/>
    <property type="molecule type" value="Genomic_DNA"/>
</dbReference>
<evidence type="ECO:0000313" key="2">
    <source>
        <dbReference type="Proteomes" id="UP000236497"/>
    </source>
</evidence>
<name>A0A0H5SJL9_HERHM</name>
<evidence type="ECO:0008006" key="3">
    <source>
        <dbReference type="Google" id="ProtNLM"/>
    </source>
</evidence>
<organism evidence="1 2">
    <name type="scientific">Herbinix hemicellulosilytica</name>
    <dbReference type="NCBI Taxonomy" id="1564487"/>
    <lineage>
        <taxon>Bacteria</taxon>
        <taxon>Bacillati</taxon>
        <taxon>Bacillota</taxon>
        <taxon>Clostridia</taxon>
        <taxon>Lachnospirales</taxon>
        <taxon>Lachnospiraceae</taxon>
        <taxon>Herbinix</taxon>
    </lineage>
</organism>
<keyword evidence="2" id="KW-1185">Reference proteome</keyword>
<dbReference type="InterPro" id="IPR016024">
    <property type="entry name" value="ARM-type_fold"/>
</dbReference>
<dbReference type="SUPFAM" id="SSF48371">
    <property type="entry name" value="ARM repeat"/>
    <property type="match status" value="1"/>
</dbReference>
<sequence>MSAIKEQLIKLADEKYRMFTSSITPGAENILGVRLPVLRKIAKDIAKGDYISYFNEASSETYEEKMLQGMVIGYIKADIDEVLKLAGNFIPLIDNWAICDSFCAGLKITKLYKEKVWDFLQPYLHSLKEFEIRFGIVMIINYFIDEIYAPKAFEHFDRIKHEGYYVKMAIAWAISAYFVKQPDITLAYIKNNRLDDFTHNKGIQKIIESRCVDKSTKDMLKVLKRPRS</sequence>
<protein>
    <recommendedName>
        <fullName evidence="3">3-methyladenine DNA glycosylase AlkD</fullName>
    </recommendedName>
</protein>
<gene>
    <name evidence="1" type="ORF">HHT355_2092</name>
</gene>
<dbReference type="Proteomes" id="UP000236497">
    <property type="component" value="Unassembled WGS sequence"/>
</dbReference>
<dbReference type="InterPro" id="IPR014825">
    <property type="entry name" value="DNA_alkylation"/>
</dbReference>
<evidence type="ECO:0000313" key="1">
    <source>
        <dbReference type="EMBL" id="CRZ35290.1"/>
    </source>
</evidence>